<evidence type="ECO:0000313" key="2">
    <source>
        <dbReference type="EMBL" id="PSX07061.1"/>
    </source>
</evidence>
<evidence type="ECO:0000256" key="1">
    <source>
        <dbReference type="SAM" id="Phobius"/>
    </source>
</evidence>
<name>A0ABX5H1D0_PHOAN</name>
<proteinExistence type="predicted"/>
<keyword evidence="1" id="KW-0472">Membrane</keyword>
<accession>A0ABX5H1D0</accession>
<reference evidence="2 3" key="1">
    <citation type="submission" date="2018-01" db="EMBL/GenBank/DDBJ databases">
        <title>Whole genome sequencing of Histamine producing bacteria.</title>
        <authorList>
            <person name="Butler K."/>
        </authorList>
    </citation>
    <scope>NUCLEOTIDE SEQUENCE [LARGE SCALE GENOMIC DNA]</scope>
    <source>
        <strain evidence="2 3">A6-1</strain>
    </source>
</reference>
<keyword evidence="3" id="KW-1185">Reference proteome</keyword>
<dbReference type="EMBL" id="PYOU01000014">
    <property type="protein sequence ID" value="PSX07061.1"/>
    <property type="molecule type" value="Genomic_DNA"/>
</dbReference>
<gene>
    <name evidence="2" type="ORF">C0W27_15950</name>
</gene>
<organism evidence="2 3">
    <name type="scientific">Photobacterium angustum</name>
    <dbReference type="NCBI Taxonomy" id="661"/>
    <lineage>
        <taxon>Bacteria</taxon>
        <taxon>Pseudomonadati</taxon>
        <taxon>Pseudomonadota</taxon>
        <taxon>Gammaproteobacteria</taxon>
        <taxon>Vibrionales</taxon>
        <taxon>Vibrionaceae</taxon>
        <taxon>Photobacterium</taxon>
    </lineage>
</organism>
<dbReference type="RefSeq" id="WP_045152894.1">
    <property type="nucleotide sequence ID" value="NZ_JZSW01000007.1"/>
</dbReference>
<evidence type="ECO:0000313" key="3">
    <source>
        <dbReference type="Proteomes" id="UP000240989"/>
    </source>
</evidence>
<feature type="transmembrane region" description="Helical" evidence="1">
    <location>
        <begin position="35"/>
        <end position="55"/>
    </location>
</feature>
<protein>
    <submittedName>
        <fullName evidence="2">Uncharacterized protein</fullName>
    </submittedName>
</protein>
<keyword evidence="1" id="KW-1133">Transmembrane helix</keyword>
<comment type="caution">
    <text evidence="2">The sequence shown here is derived from an EMBL/GenBank/DDBJ whole genome shotgun (WGS) entry which is preliminary data.</text>
</comment>
<keyword evidence="1" id="KW-0812">Transmembrane</keyword>
<feature type="transmembrane region" description="Helical" evidence="1">
    <location>
        <begin position="12"/>
        <end position="29"/>
    </location>
</feature>
<feature type="transmembrane region" description="Helical" evidence="1">
    <location>
        <begin position="125"/>
        <end position="143"/>
    </location>
</feature>
<feature type="transmembrane region" description="Helical" evidence="1">
    <location>
        <begin position="101"/>
        <end position="119"/>
    </location>
</feature>
<dbReference type="Proteomes" id="UP000240989">
    <property type="component" value="Unassembled WGS sequence"/>
</dbReference>
<sequence length="155" mass="17806">MSFFKLVKLARNVALANLFVWMGMDWLNVYQLDWYTASVNGLILFVFQYLVLNVGMKMTSNSNNRNNSKLKNALICTGITFNENISEKVVREKYSGRNVKILHGLPLVGILIVTLMFNYTHHPMIICWLLFFGSLTIAVQPIYHAMIQEQAEKQA</sequence>